<dbReference type="CDD" id="cd16433">
    <property type="entry name" value="CheB"/>
    <property type="match status" value="1"/>
</dbReference>
<dbReference type="PANTHER" id="PTHR42872:SF6">
    <property type="entry name" value="PROTEIN-GLUTAMATE METHYLESTERASE_PROTEIN-GLUTAMINE GLUTAMINASE"/>
    <property type="match status" value="1"/>
</dbReference>
<dbReference type="GO" id="GO:0008984">
    <property type="term" value="F:protein-glutamate methylesterase activity"/>
    <property type="evidence" value="ECO:0007669"/>
    <property type="project" value="UniProtKB-EC"/>
</dbReference>
<dbReference type="AlphaFoldDB" id="A0A857JD66"/>
<keyword evidence="4" id="KW-0145">Chemotaxis</keyword>
<feature type="domain" description="CheB-type methylesterase" evidence="6">
    <location>
        <begin position="9"/>
        <end position="199"/>
    </location>
</feature>
<gene>
    <name evidence="7" type="ORF">GT347_23630</name>
</gene>
<keyword evidence="5" id="KW-1133">Transmembrane helix</keyword>
<sequence length="210" mass="21976">MVPARGMPARPPIEAIAIGASAGGVTALLQLFAVLGPDFRLPIFVVLHMPEDHDSGLAELFDARLPIPVHEAIDKMAIEPGSLYFSPPGYHLQVEADGSFSLSCEPPVLFSRPSIDVLFETAAFAYGSRLAAILLTGASEDGAAGLAAVHALGGFTAVQDPADAQIATMPQAAIDRHPPDRVLPLSGLQHLLLELHNAARPIAAEASRKA</sequence>
<dbReference type="PANTHER" id="PTHR42872">
    <property type="entry name" value="PROTEIN-GLUTAMATE METHYLESTERASE/PROTEIN-GLUTAMINE GLUTAMINASE"/>
    <property type="match status" value="1"/>
</dbReference>
<keyword evidence="8" id="KW-1185">Reference proteome</keyword>
<dbReference type="InterPro" id="IPR035909">
    <property type="entry name" value="CheB_C"/>
</dbReference>
<dbReference type="Gene3D" id="3.40.50.180">
    <property type="entry name" value="Methylesterase CheB, C-terminal domain"/>
    <property type="match status" value="1"/>
</dbReference>
<keyword evidence="1 4" id="KW-0378">Hydrolase</keyword>
<dbReference type="Pfam" id="PF01339">
    <property type="entry name" value="CheB_methylest"/>
    <property type="match status" value="1"/>
</dbReference>
<evidence type="ECO:0000259" key="6">
    <source>
        <dbReference type="PROSITE" id="PS50122"/>
    </source>
</evidence>
<feature type="active site" evidence="4">
    <location>
        <position position="141"/>
    </location>
</feature>
<proteinExistence type="predicted"/>
<name>A0A857JD66_9BURK</name>
<feature type="transmembrane region" description="Helical" evidence="5">
    <location>
        <begin position="15"/>
        <end position="35"/>
    </location>
</feature>
<organism evidence="7 8">
    <name type="scientific">Xylophilus rhododendri</name>
    <dbReference type="NCBI Taxonomy" id="2697032"/>
    <lineage>
        <taxon>Bacteria</taxon>
        <taxon>Pseudomonadati</taxon>
        <taxon>Pseudomonadota</taxon>
        <taxon>Betaproteobacteria</taxon>
        <taxon>Burkholderiales</taxon>
        <taxon>Xylophilus</taxon>
    </lineage>
</organism>
<dbReference type="PROSITE" id="PS50122">
    <property type="entry name" value="CHEB"/>
    <property type="match status" value="1"/>
</dbReference>
<dbReference type="GO" id="GO:0005737">
    <property type="term" value="C:cytoplasm"/>
    <property type="evidence" value="ECO:0007669"/>
    <property type="project" value="InterPro"/>
</dbReference>
<evidence type="ECO:0000256" key="5">
    <source>
        <dbReference type="SAM" id="Phobius"/>
    </source>
</evidence>
<dbReference type="KEGG" id="xyk:GT347_23630"/>
<evidence type="ECO:0000313" key="7">
    <source>
        <dbReference type="EMBL" id="QHJ00709.1"/>
    </source>
</evidence>
<evidence type="ECO:0000313" key="8">
    <source>
        <dbReference type="Proteomes" id="UP000464787"/>
    </source>
</evidence>
<dbReference type="SUPFAM" id="SSF52738">
    <property type="entry name" value="Methylesterase CheB, C-terminal domain"/>
    <property type="match status" value="1"/>
</dbReference>
<feature type="active site" evidence="4">
    <location>
        <position position="21"/>
    </location>
</feature>
<reference evidence="7 8" key="1">
    <citation type="submission" date="2020-01" db="EMBL/GenBank/DDBJ databases">
        <title>Genome sequencing of strain KACC 21265.</title>
        <authorList>
            <person name="Heo J."/>
            <person name="Kim S.-J."/>
            <person name="Kim J.-S."/>
            <person name="Hong S.-B."/>
            <person name="Kwon S.-W."/>
        </authorList>
    </citation>
    <scope>NUCLEOTIDE SEQUENCE [LARGE SCALE GENOMIC DNA]</scope>
    <source>
        <strain evidence="7 8">KACC 21265</strain>
    </source>
</reference>
<dbReference type="GO" id="GO:0000156">
    <property type="term" value="F:phosphorelay response regulator activity"/>
    <property type="evidence" value="ECO:0007669"/>
    <property type="project" value="InterPro"/>
</dbReference>
<feature type="active site" evidence="4">
    <location>
        <position position="48"/>
    </location>
</feature>
<evidence type="ECO:0000256" key="4">
    <source>
        <dbReference type="PROSITE-ProRule" id="PRU00050"/>
    </source>
</evidence>
<dbReference type="Proteomes" id="UP000464787">
    <property type="component" value="Chromosome"/>
</dbReference>
<evidence type="ECO:0000256" key="2">
    <source>
        <dbReference type="ARBA" id="ARBA00039140"/>
    </source>
</evidence>
<evidence type="ECO:0000256" key="3">
    <source>
        <dbReference type="ARBA" id="ARBA00048267"/>
    </source>
</evidence>
<accession>A0A857JD66</accession>
<keyword evidence="5" id="KW-0812">Transmembrane</keyword>
<comment type="catalytic activity">
    <reaction evidence="3">
        <text>[protein]-L-glutamate 5-O-methyl ester + H2O = L-glutamyl-[protein] + methanol + H(+)</text>
        <dbReference type="Rhea" id="RHEA:23236"/>
        <dbReference type="Rhea" id="RHEA-COMP:10208"/>
        <dbReference type="Rhea" id="RHEA-COMP:10311"/>
        <dbReference type="ChEBI" id="CHEBI:15377"/>
        <dbReference type="ChEBI" id="CHEBI:15378"/>
        <dbReference type="ChEBI" id="CHEBI:17790"/>
        <dbReference type="ChEBI" id="CHEBI:29973"/>
        <dbReference type="ChEBI" id="CHEBI:82795"/>
        <dbReference type="EC" id="3.1.1.61"/>
    </reaction>
</comment>
<evidence type="ECO:0000256" key="1">
    <source>
        <dbReference type="ARBA" id="ARBA00022801"/>
    </source>
</evidence>
<protein>
    <recommendedName>
        <fullName evidence="2">protein-glutamate methylesterase</fullName>
        <ecNumber evidence="2">3.1.1.61</ecNumber>
    </recommendedName>
</protein>
<dbReference type="EMBL" id="CP047650">
    <property type="protein sequence ID" value="QHJ00709.1"/>
    <property type="molecule type" value="Genomic_DNA"/>
</dbReference>
<dbReference type="InterPro" id="IPR000673">
    <property type="entry name" value="Sig_transdc_resp-reg_Me-estase"/>
</dbReference>
<keyword evidence="5" id="KW-0472">Membrane</keyword>
<dbReference type="EC" id="3.1.1.61" evidence="2"/>
<dbReference type="GO" id="GO:0006935">
    <property type="term" value="P:chemotaxis"/>
    <property type="evidence" value="ECO:0007669"/>
    <property type="project" value="UniProtKB-UniRule"/>
</dbReference>